<proteinExistence type="predicted"/>
<comment type="caution">
    <text evidence="1">The sequence shown here is derived from an EMBL/GenBank/DDBJ whole genome shotgun (WGS) entry which is preliminary data.</text>
</comment>
<dbReference type="EMBL" id="CAJVPZ010017631">
    <property type="protein sequence ID" value="CAG8681504.1"/>
    <property type="molecule type" value="Genomic_DNA"/>
</dbReference>
<dbReference type="PANTHER" id="PTHR47718:SF6">
    <property type="entry name" value="PROTEIN FAR1-RELATED SEQUENCE"/>
    <property type="match status" value="1"/>
</dbReference>
<accession>A0A9N9HE87</accession>
<keyword evidence="2" id="KW-1185">Reference proteome</keyword>
<sequence length="545" mass="63211">MNLEQLSKNNDCDDKIGTSFEINISNDQDNNAFDLLNNSRNIILLEQTPLTSNNTAIIDDDSLDLLNGSCNVILFEQEVPSTNNNIVIIDDESFDLFNSSCNVTLPEQASSTNNNPVKVLVGQTFNDWYDVQQHIIAYAINQDFSTRLHYTERCMDFILRAEIVCCRTGVPPKKSTGLRKTKSIAIDCKFKIVIRWAKNKYCIREAKLEHNYPLDSAAVIFDPDHRRLSSNESMYVQTLYNSGVPVPTIINMLTEQYNRYIHNKDIYNSLNRQFHDYVKGLSQTAELLNNLNNNNEYHAFGQLKKMVEDKTFYDIQTVITDADLDKLKDKFTAFNKDFKAVMFKTTEEQFTVRWDCLLSKYPEVGNYMVEQWKSYDNMWAYCYTNNYVNYRIRTTQWSEATNAHLKRLLGHTVLLPQLINALEKLTQHQLQHSQYQQYRLRSSTRQHVNYIGARWIIALSEFTVYEQQNDFVDDLSESTTEYTSEFTTESITESTTESITKSTTDSTIESTAEFNNMIYNISSNQQRPTRSTVDLLKDIETISNQ</sequence>
<dbReference type="OrthoDB" id="2446481at2759"/>
<dbReference type="AlphaFoldDB" id="A0A9N9HE87"/>
<evidence type="ECO:0000313" key="1">
    <source>
        <dbReference type="EMBL" id="CAG8681504.1"/>
    </source>
</evidence>
<name>A0A9N9HE87_9GLOM</name>
<protein>
    <submittedName>
        <fullName evidence="1">14537_t:CDS:1</fullName>
    </submittedName>
</protein>
<dbReference type="PANTHER" id="PTHR47718">
    <property type="entry name" value="OS01G0519700 PROTEIN"/>
    <property type="match status" value="1"/>
</dbReference>
<gene>
    <name evidence="1" type="ORF">RFULGI_LOCUS9632</name>
</gene>
<organism evidence="1 2">
    <name type="scientific">Racocetra fulgida</name>
    <dbReference type="NCBI Taxonomy" id="60492"/>
    <lineage>
        <taxon>Eukaryota</taxon>
        <taxon>Fungi</taxon>
        <taxon>Fungi incertae sedis</taxon>
        <taxon>Mucoromycota</taxon>
        <taxon>Glomeromycotina</taxon>
        <taxon>Glomeromycetes</taxon>
        <taxon>Diversisporales</taxon>
        <taxon>Gigasporaceae</taxon>
        <taxon>Racocetra</taxon>
    </lineage>
</organism>
<evidence type="ECO:0000313" key="2">
    <source>
        <dbReference type="Proteomes" id="UP000789396"/>
    </source>
</evidence>
<dbReference type="Proteomes" id="UP000789396">
    <property type="component" value="Unassembled WGS sequence"/>
</dbReference>
<feature type="non-terminal residue" evidence="1">
    <location>
        <position position="545"/>
    </location>
</feature>
<reference evidence="1" key="1">
    <citation type="submission" date="2021-06" db="EMBL/GenBank/DDBJ databases">
        <authorList>
            <person name="Kallberg Y."/>
            <person name="Tangrot J."/>
            <person name="Rosling A."/>
        </authorList>
    </citation>
    <scope>NUCLEOTIDE SEQUENCE</scope>
    <source>
        <strain evidence="1">IN212</strain>
    </source>
</reference>